<dbReference type="PANTHER" id="PTHR30501">
    <property type="entry name" value="UPF0597 PROTEIN YHAM"/>
    <property type="match status" value="1"/>
</dbReference>
<organism evidence="3 4">
    <name type="scientific">Paratissierella segnis</name>
    <dbReference type="NCBI Taxonomy" id="2763679"/>
    <lineage>
        <taxon>Bacteria</taxon>
        <taxon>Bacillati</taxon>
        <taxon>Bacillota</taxon>
        <taxon>Tissierellia</taxon>
        <taxon>Tissierellales</taxon>
        <taxon>Tissierellaceae</taxon>
        <taxon>Paratissierella</taxon>
    </lineage>
</organism>
<keyword evidence="4" id="KW-1185">Reference proteome</keyword>
<dbReference type="RefSeq" id="WP_262428635.1">
    <property type="nucleotide sequence ID" value="NZ_JACRTG010000008.1"/>
</dbReference>
<dbReference type="HAMAP" id="MF_01845">
    <property type="entry name" value="UPF0597"/>
    <property type="match status" value="1"/>
</dbReference>
<dbReference type="InterPro" id="IPR021144">
    <property type="entry name" value="UPF0597"/>
</dbReference>
<name>A0A926EP78_9FIRM</name>
<proteinExistence type="inferred from homology"/>
<gene>
    <name evidence="3" type="ORF">H8707_02750</name>
</gene>
<dbReference type="AlphaFoldDB" id="A0A926EP78"/>
<evidence type="ECO:0000259" key="2">
    <source>
        <dbReference type="Pfam" id="PF03313"/>
    </source>
</evidence>
<accession>A0A926EP78</accession>
<evidence type="ECO:0000313" key="4">
    <source>
        <dbReference type="Proteomes" id="UP000601171"/>
    </source>
</evidence>
<evidence type="ECO:0000313" key="3">
    <source>
        <dbReference type="EMBL" id="MBC8587163.1"/>
    </source>
</evidence>
<dbReference type="Pfam" id="PF03313">
    <property type="entry name" value="SDH_alpha"/>
    <property type="match status" value="1"/>
</dbReference>
<dbReference type="PIRSF" id="PIRSF006054">
    <property type="entry name" value="UCP006054"/>
    <property type="match status" value="1"/>
</dbReference>
<comment type="caution">
    <text evidence="3">The sequence shown here is derived from an EMBL/GenBank/DDBJ whole genome shotgun (WGS) entry which is preliminary data.</text>
</comment>
<dbReference type="EMBL" id="JACRTG010000008">
    <property type="protein sequence ID" value="MBC8587163.1"/>
    <property type="molecule type" value="Genomic_DNA"/>
</dbReference>
<evidence type="ECO:0000256" key="1">
    <source>
        <dbReference type="HAMAP-Rule" id="MF_01845"/>
    </source>
</evidence>
<dbReference type="Proteomes" id="UP000601171">
    <property type="component" value="Unassembled WGS sequence"/>
</dbReference>
<protein>
    <recommendedName>
        <fullName evidence="1">UPF0597 protein H8707_02750</fullName>
    </recommendedName>
</protein>
<dbReference type="PANTHER" id="PTHR30501:SF2">
    <property type="entry name" value="UPF0597 PROTEIN YHAM"/>
    <property type="match status" value="1"/>
</dbReference>
<sequence>MDDNKLLIDILKNQVTPALGCTEPGAVAYAVAKAKEILDDEVKKLNITVNTNILKNGLGVGIPGTDERGIVFAAALALVIGKSEYVLEVLKDTNKDSIQKAHDIVNSKIINLELDKDADSLYISVEAFGRKDKSKVIIKDAHTNIVFQSKNDEILMNNDYPLPEQAKESNPSNEIKYKIKKFSFDNLIDFANNVPLNNILFIQDGIDMNLLLADVGLNNNIGIGMGKYLNKNVSNVYSKAKAYTAAASEARMSGYPLPVMSSAGSGNHGLVAITPISVIGNDLEKSREKIIRSVTLSHLVTIYVKVQIGALSPVCGCGVAAGVGCAAGLTYLRDGNINQIKNSIKTMIAGVTGMICDGAKLGCSYKLAIAVDSAVDASNMALEDIFIPSDNGILSESAEKTIENLAEISNVGMKNTDSTILNIMLSWC</sequence>
<dbReference type="GO" id="GO:0019450">
    <property type="term" value="P:L-cysteine catabolic process to pyruvate"/>
    <property type="evidence" value="ECO:0007669"/>
    <property type="project" value="TreeGrafter"/>
</dbReference>
<comment type="similarity">
    <text evidence="1">Belongs to the UPF0597 family.</text>
</comment>
<dbReference type="InterPro" id="IPR005130">
    <property type="entry name" value="Ser_deHydtase-like_asu"/>
</dbReference>
<dbReference type="GO" id="GO:0080146">
    <property type="term" value="F:L-cysteine desulfhydrase activity"/>
    <property type="evidence" value="ECO:0007669"/>
    <property type="project" value="TreeGrafter"/>
</dbReference>
<reference evidence="3" key="1">
    <citation type="submission" date="2020-08" db="EMBL/GenBank/DDBJ databases">
        <title>Genome public.</title>
        <authorList>
            <person name="Liu C."/>
            <person name="Sun Q."/>
        </authorList>
    </citation>
    <scope>NUCLEOTIDE SEQUENCE</scope>
    <source>
        <strain evidence="3">BX21</strain>
    </source>
</reference>
<feature type="domain" description="Serine dehydratase-like alpha subunit" evidence="2">
    <location>
        <begin position="143"/>
        <end position="422"/>
    </location>
</feature>